<reference evidence="2 3" key="2">
    <citation type="journal article" date="2010" name="Proc. Natl. Acad. Sci. U.S.A.">
        <title>Enigmatic, ultrasmall, uncultivated Archaea.</title>
        <authorList>
            <person name="Baker B.J."/>
            <person name="Comolli L.R."/>
            <person name="Dick G.J."/>
            <person name="Hauser L.J."/>
            <person name="Hyatt D."/>
            <person name="Dill B.D."/>
            <person name="Land M.L."/>
            <person name="Verberkmoes N.C."/>
            <person name="Hettich R.L."/>
            <person name="Banfield J.F."/>
        </authorList>
    </citation>
    <scope>NUCLEOTIDE SEQUENCE [LARGE SCALE GENOMIC DNA]</scope>
    <source>
        <strain evidence="2">ARMAN-2</strain>
    </source>
</reference>
<evidence type="ECO:0000256" key="1">
    <source>
        <dbReference type="SAM" id="Phobius"/>
    </source>
</evidence>
<keyword evidence="1" id="KW-0812">Transmembrane</keyword>
<feature type="transmembrane region" description="Helical" evidence="1">
    <location>
        <begin position="141"/>
        <end position="159"/>
    </location>
</feature>
<reference evidence="2 3" key="1">
    <citation type="journal article" date="2009" name="Genome Biol.">
        <title>Community-wide analysis of microbial genome sequence signatures.</title>
        <authorList>
            <person name="Dick G.J."/>
            <person name="Andersson A.F."/>
            <person name="Baker B.J."/>
            <person name="Simmons S.L."/>
            <person name="Thomas B.C."/>
            <person name="Yelton A.P."/>
            <person name="Banfield J.F."/>
        </authorList>
    </citation>
    <scope>NUCLEOTIDE SEQUENCE [LARGE SCALE GENOMIC DNA]</scope>
    <source>
        <strain evidence="2">ARMAN-2</strain>
    </source>
</reference>
<feature type="transmembrane region" description="Helical" evidence="1">
    <location>
        <begin position="91"/>
        <end position="110"/>
    </location>
</feature>
<proteinExistence type="predicted"/>
<dbReference type="EMBL" id="GG697237">
    <property type="protein sequence ID" value="EET90437.1"/>
    <property type="molecule type" value="Genomic_DNA"/>
</dbReference>
<accession>C7DGA9</accession>
<name>C7DGA9_MICA2</name>
<sequence length="160" mass="17913">MFALAVLKYFFLWAHLFSAMLFIGGSFFMWLVVVPWSKEAIKDEAMRTVLLAKISKKFARLTWMLLSTLIITGIINALWYLPEGTATGNAGAYLTVAMVLSTAILIILLYGPGRYYGRQIAKYGRAGDLEKLAIVRKKSTIISYTNLAIMLFITVIATLM</sequence>
<evidence type="ECO:0000313" key="3">
    <source>
        <dbReference type="Proteomes" id="UP000332487"/>
    </source>
</evidence>
<gene>
    <name evidence="2" type="ORF">UNLARM2_0113</name>
</gene>
<keyword evidence="1" id="KW-0472">Membrane</keyword>
<protein>
    <recommendedName>
        <fullName evidence="4">Copper resistance protein D domain-containing protein</fullName>
    </recommendedName>
</protein>
<feature type="transmembrane region" description="Helical" evidence="1">
    <location>
        <begin position="12"/>
        <end position="37"/>
    </location>
</feature>
<feature type="transmembrane region" description="Helical" evidence="1">
    <location>
        <begin position="58"/>
        <end position="79"/>
    </location>
</feature>
<dbReference type="Proteomes" id="UP000332487">
    <property type="component" value="Unassembled WGS sequence"/>
</dbReference>
<keyword evidence="1" id="KW-1133">Transmembrane helix</keyword>
<dbReference type="AlphaFoldDB" id="C7DGA9"/>
<evidence type="ECO:0008006" key="4">
    <source>
        <dbReference type="Google" id="ProtNLM"/>
    </source>
</evidence>
<keyword evidence="3" id="KW-1185">Reference proteome</keyword>
<organism evidence="2 3">
    <name type="scientific">Candidatus Micrarchaeum acidiphilum ARMAN-2</name>
    <dbReference type="NCBI Taxonomy" id="425595"/>
    <lineage>
        <taxon>Archaea</taxon>
        <taxon>Candidatus Micrarchaeota</taxon>
        <taxon>Candidatus Micrarchaeia</taxon>
        <taxon>Candidatus Micrarchaeales</taxon>
        <taxon>Candidatus Micrarchaeaceae</taxon>
        <taxon>Candidatus Micrarchaeum</taxon>
    </lineage>
</organism>
<evidence type="ECO:0000313" key="2">
    <source>
        <dbReference type="EMBL" id="EET90437.1"/>
    </source>
</evidence>